<dbReference type="InterPro" id="IPR036271">
    <property type="entry name" value="Tet_transcr_reg_TetR-rel_C_sf"/>
</dbReference>
<evidence type="ECO:0000256" key="2">
    <source>
        <dbReference type="ARBA" id="ARBA00023015"/>
    </source>
</evidence>
<dbReference type="Proteomes" id="UP000516173">
    <property type="component" value="Chromosome"/>
</dbReference>
<evidence type="ECO:0000256" key="4">
    <source>
        <dbReference type="ARBA" id="ARBA00023163"/>
    </source>
</evidence>
<feature type="region of interest" description="Disordered" evidence="6">
    <location>
        <begin position="1"/>
        <end position="24"/>
    </location>
</feature>
<keyword evidence="4" id="KW-0804">Transcription</keyword>
<dbReference type="Pfam" id="PF00440">
    <property type="entry name" value="TetR_N"/>
    <property type="match status" value="1"/>
</dbReference>
<dbReference type="PANTHER" id="PTHR30055:SF234">
    <property type="entry name" value="HTH-TYPE TRANSCRIPTIONAL REGULATOR BETI"/>
    <property type="match status" value="1"/>
</dbReference>
<dbReference type="PANTHER" id="PTHR30055">
    <property type="entry name" value="HTH-TYPE TRANSCRIPTIONAL REGULATOR RUTR"/>
    <property type="match status" value="1"/>
</dbReference>
<evidence type="ECO:0000313" key="8">
    <source>
        <dbReference type="EMBL" id="BCK59134.1"/>
    </source>
</evidence>
<dbReference type="RefSeq" id="WP_187685773.1">
    <property type="nucleotide sequence ID" value="NZ_AP023396.1"/>
</dbReference>
<protein>
    <submittedName>
        <fullName evidence="8">Transcriptional regulator</fullName>
    </submittedName>
</protein>
<evidence type="ECO:0000256" key="3">
    <source>
        <dbReference type="ARBA" id="ARBA00023125"/>
    </source>
</evidence>
<evidence type="ECO:0000259" key="7">
    <source>
        <dbReference type="PROSITE" id="PS50977"/>
    </source>
</evidence>
<dbReference type="InterPro" id="IPR009057">
    <property type="entry name" value="Homeodomain-like_sf"/>
</dbReference>
<keyword evidence="9" id="KW-1185">Reference proteome</keyword>
<keyword evidence="2" id="KW-0805">Transcription regulation</keyword>
<dbReference type="GO" id="GO:0000976">
    <property type="term" value="F:transcription cis-regulatory region binding"/>
    <property type="evidence" value="ECO:0007669"/>
    <property type="project" value="TreeGrafter"/>
</dbReference>
<dbReference type="InterPro" id="IPR050109">
    <property type="entry name" value="HTH-type_TetR-like_transc_reg"/>
</dbReference>
<dbReference type="GO" id="GO:0003700">
    <property type="term" value="F:DNA-binding transcription factor activity"/>
    <property type="evidence" value="ECO:0007669"/>
    <property type="project" value="TreeGrafter"/>
</dbReference>
<keyword evidence="3 5" id="KW-0238">DNA-binding</keyword>
<feature type="DNA-binding region" description="H-T-H motif" evidence="5">
    <location>
        <begin position="49"/>
        <end position="68"/>
    </location>
</feature>
<feature type="domain" description="HTH tetR-type" evidence="7">
    <location>
        <begin position="26"/>
        <end position="86"/>
    </location>
</feature>
<dbReference type="InterPro" id="IPR039538">
    <property type="entry name" value="BetI_C"/>
</dbReference>
<dbReference type="SUPFAM" id="SSF48498">
    <property type="entry name" value="Tetracyclin repressor-like, C-terminal domain"/>
    <property type="match status" value="1"/>
</dbReference>
<organism evidence="8 9">
    <name type="scientific">Nocardia wallacei</name>
    <dbReference type="NCBI Taxonomy" id="480035"/>
    <lineage>
        <taxon>Bacteria</taxon>
        <taxon>Bacillati</taxon>
        <taxon>Actinomycetota</taxon>
        <taxon>Actinomycetes</taxon>
        <taxon>Mycobacteriales</taxon>
        <taxon>Nocardiaceae</taxon>
        <taxon>Nocardia</taxon>
    </lineage>
</organism>
<evidence type="ECO:0000256" key="1">
    <source>
        <dbReference type="ARBA" id="ARBA00022491"/>
    </source>
</evidence>
<dbReference type="KEGG" id="nwl:NWFMUON74_69060"/>
<dbReference type="GeneID" id="80351283"/>
<sequence>MTEAAQPLAASSASRKDVSNKREPRSGRRFELLERVTDAIVESGIEGVSVRDLAARAGVSIGTIQYYFPTKTALLLSAWNHLHGGVTHRFAGVGATGLTAAEELRYLTNLLLPPTSGDRLSHLWLALVARAGHDPEAAVLHREQWQRMESTLESALRRANPARELESRAAAAELLALLDGLAISVLIEPGRISPDRAQRISRRWLAEWLSE</sequence>
<proteinExistence type="predicted"/>
<evidence type="ECO:0000256" key="5">
    <source>
        <dbReference type="PROSITE-ProRule" id="PRU00335"/>
    </source>
</evidence>
<evidence type="ECO:0000313" key="9">
    <source>
        <dbReference type="Proteomes" id="UP000516173"/>
    </source>
</evidence>
<dbReference type="Gene3D" id="1.10.357.10">
    <property type="entry name" value="Tetracycline Repressor, domain 2"/>
    <property type="match status" value="1"/>
</dbReference>
<reference evidence="8 9" key="1">
    <citation type="submission" date="2020-08" db="EMBL/GenBank/DDBJ databases">
        <title>Genome Sequencing of Nocardia wallacei strain FMUON74 and assembly.</title>
        <authorList>
            <person name="Toyokawa M."/>
            <person name="Uesaka K."/>
        </authorList>
    </citation>
    <scope>NUCLEOTIDE SEQUENCE [LARGE SCALE GENOMIC DNA]</scope>
    <source>
        <strain evidence="8 9">FMUON74</strain>
    </source>
</reference>
<dbReference type="PRINTS" id="PR00455">
    <property type="entry name" value="HTHTETR"/>
</dbReference>
<name>A0A7G1L194_9NOCA</name>
<dbReference type="SUPFAM" id="SSF46689">
    <property type="entry name" value="Homeodomain-like"/>
    <property type="match status" value="1"/>
</dbReference>
<dbReference type="EMBL" id="AP023396">
    <property type="protein sequence ID" value="BCK59134.1"/>
    <property type="molecule type" value="Genomic_DNA"/>
</dbReference>
<feature type="compositionally biased region" description="Basic and acidic residues" evidence="6">
    <location>
        <begin position="14"/>
        <end position="24"/>
    </location>
</feature>
<accession>A0A7G1L194</accession>
<dbReference type="AlphaFoldDB" id="A0A7G1L194"/>
<gene>
    <name evidence="8" type="ORF">NWFMUON74_69060</name>
</gene>
<dbReference type="Pfam" id="PF13977">
    <property type="entry name" value="TetR_C_6"/>
    <property type="match status" value="1"/>
</dbReference>
<dbReference type="InterPro" id="IPR001647">
    <property type="entry name" value="HTH_TetR"/>
</dbReference>
<evidence type="ECO:0000256" key="6">
    <source>
        <dbReference type="SAM" id="MobiDB-lite"/>
    </source>
</evidence>
<keyword evidence="1" id="KW-0678">Repressor</keyword>
<dbReference type="PROSITE" id="PS50977">
    <property type="entry name" value="HTH_TETR_2"/>
    <property type="match status" value="1"/>
</dbReference>